<feature type="chain" id="PRO_5012783655" description="Lipoprotein" evidence="1">
    <location>
        <begin position="23"/>
        <end position="108"/>
    </location>
</feature>
<comment type="caution">
    <text evidence="3">The sequence shown here is derived from an EMBL/GenBank/DDBJ whole genome shotgun (WGS) entry which is preliminary data.</text>
</comment>
<evidence type="ECO:0000313" key="3">
    <source>
        <dbReference type="EMBL" id="OWY28712.1"/>
    </source>
</evidence>
<reference evidence="2 5" key="2">
    <citation type="journal article" date="2020" name="Front. Plant Sci.">
        <title>Isolation of Rhizosphere Bacteria That Improve Quality and Water Stress Tolerance in Greenhouse Ornamentals.</title>
        <authorList>
            <person name="Nordstedt N.P."/>
            <person name="Jones M.L."/>
        </authorList>
    </citation>
    <scope>NUCLEOTIDE SEQUENCE [LARGE SCALE GENOMIC DNA]</scope>
    <source>
        <strain evidence="2 5">C6C2</strain>
    </source>
</reference>
<keyword evidence="5" id="KW-1185">Reference proteome</keyword>
<name>A0A246WRL3_9BURK</name>
<evidence type="ECO:0000313" key="2">
    <source>
        <dbReference type="EMBL" id="NUU02235.1"/>
    </source>
</evidence>
<evidence type="ECO:0000313" key="4">
    <source>
        <dbReference type="Proteomes" id="UP000197596"/>
    </source>
</evidence>
<keyword evidence="1" id="KW-0732">Signal</keyword>
<evidence type="ECO:0000256" key="1">
    <source>
        <dbReference type="SAM" id="SignalP"/>
    </source>
</evidence>
<dbReference type="InterPro" id="IPR029058">
    <property type="entry name" value="AB_hydrolase_fold"/>
</dbReference>
<organism evidence="3 4">
    <name type="scientific">Herbaspirillum robiniae</name>
    <dbReference type="NCBI Taxonomy" id="2014887"/>
    <lineage>
        <taxon>Bacteria</taxon>
        <taxon>Pseudomonadati</taxon>
        <taxon>Pseudomonadota</taxon>
        <taxon>Betaproteobacteria</taxon>
        <taxon>Burkholderiales</taxon>
        <taxon>Oxalobacteraceae</taxon>
        <taxon>Herbaspirillum</taxon>
    </lineage>
</organism>
<accession>A0A246WRL3</accession>
<evidence type="ECO:0008006" key="6">
    <source>
        <dbReference type="Google" id="ProtNLM"/>
    </source>
</evidence>
<dbReference type="AlphaFoldDB" id="A0A246WRL3"/>
<gene>
    <name evidence="3" type="ORF">CEJ42_12060</name>
    <name evidence="2" type="ORF">HNO84_11555</name>
</gene>
<dbReference type="EMBL" id="JABFMT010000010">
    <property type="protein sequence ID" value="NUU02235.1"/>
    <property type="molecule type" value="Genomic_DNA"/>
</dbReference>
<dbReference type="RefSeq" id="WP_079218863.1">
    <property type="nucleotide sequence ID" value="NZ_CP018845.1"/>
</dbReference>
<reference evidence="3 4" key="1">
    <citation type="submission" date="2017-06" db="EMBL/GenBank/DDBJ databases">
        <title>Herbaspirillum phytohormonus sp. nov., isolated from the root nodule of Robinia pseudoacacia in lead-zinc mine.</title>
        <authorList>
            <person name="Fan M."/>
            <person name="Lin Y."/>
        </authorList>
    </citation>
    <scope>NUCLEOTIDE SEQUENCE [LARGE SCALE GENOMIC DNA]</scope>
    <source>
        <strain evidence="3 4">HZ10</strain>
    </source>
</reference>
<protein>
    <recommendedName>
        <fullName evidence="6">Lipoprotein</fullName>
    </recommendedName>
</protein>
<evidence type="ECO:0000313" key="5">
    <source>
        <dbReference type="Proteomes" id="UP000536746"/>
    </source>
</evidence>
<sequence>MKKLAAIGICGALAVAGMMASAATYAHTRFYGGVVIGGPVWVPPPVYYPPPVYVERVPPPVYVEQPRQDFWYYCQESKAYYPYVQSCPSAWMKVVPNTPAPGYGPPPQ</sequence>
<dbReference type="Proteomes" id="UP000197596">
    <property type="component" value="Unassembled WGS sequence"/>
</dbReference>
<dbReference type="Proteomes" id="UP000536746">
    <property type="component" value="Unassembled WGS sequence"/>
</dbReference>
<proteinExistence type="predicted"/>
<dbReference type="SUPFAM" id="SSF53474">
    <property type="entry name" value="alpha/beta-Hydrolases"/>
    <property type="match status" value="1"/>
</dbReference>
<dbReference type="OrthoDB" id="5397649at2"/>
<dbReference type="EMBL" id="NJGU01000006">
    <property type="protein sequence ID" value="OWY28712.1"/>
    <property type="molecule type" value="Genomic_DNA"/>
</dbReference>
<feature type="signal peptide" evidence="1">
    <location>
        <begin position="1"/>
        <end position="22"/>
    </location>
</feature>